<protein>
    <submittedName>
        <fullName evidence="2">Uncharacterized protein</fullName>
    </submittedName>
</protein>
<proteinExistence type="predicted"/>
<dbReference type="AlphaFoldDB" id="B9SV87"/>
<organism evidence="2 3">
    <name type="scientific">Ricinus communis</name>
    <name type="common">Castor bean</name>
    <dbReference type="NCBI Taxonomy" id="3988"/>
    <lineage>
        <taxon>Eukaryota</taxon>
        <taxon>Viridiplantae</taxon>
        <taxon>Streptophyta</taxon>
        <taxon>Embryophyta</taxon>
        <taxon>Tracheophyta</taxon>
        <taxon>Spermatophyta</taxon>
        <taxon>Magnoliopsida</taxon>
        <taxon>eudicotyledons</taxon>
        <taxon>Gunneridae</taxon>
        <taxon>Pentapetalae</taxon>
        <taxon>rosids</taxon>
        <taxon>fabids</taxon>
        <taxon>Malpighiales</taxon>
        <taxon>Euphorbiaceae</taxon>
        <taxon>Acalyphoideae</taxon>
        <taxon>Acalypheae</taxon>
        <taxon>Ricinus</taxon>
    </lineage>
</organism>
<dbReference type="InParanoid" id="B9SV87"/>
<reference evidence="3" key="1">
    <citation type="journal article" date="2010" name="Nat. Biotechnol.">
        <title>Draft genome sequence of the oilseed species Ricinus communis.</title>
        <authorList>
            <person name="Chan A.P."/>
            <person name="Crabtree J."/>
            <person name="Zhao Q."/>
            <person name="Lorenzi H."/>
            <person name="Orvis J."/>
            <person name="Puiu D."/>
            <person name="Melake-Berhan A."/>
            <person name="Jones K.M."/>
            <person name="Redman J."/>
            <person name="Chen G."/>
            <person name="Cahoon E.B."/>
            <person name="Gedil M."/>
            <person name="Stanke M."/>
            <person name="Haas B.J."/>
            <person name="Wortman J.R."/>
            <person name="Fraser-Liggett C.M."/>
            <person name="Ravel J."/>
            <person name="Rabinowicz P.D."/>
        </authorList>
    </citation>
    <scope>NUCLEOTIDE SEQUENCE [LARGE SCALE GENOMIC DNA]</scope>
    <source>
        <strain evidence="3">cv. Hale</strain>
    </source>
</reference>
<evidence type="ECO:0000313" key="3">
    <source>
        <dbReference type="Proteomes" id="UP000008311"/>
    </source>
</evidence>
<dbReference type="Proteomes" id="UP000008311">
    <property type="component" value="Unassembled WGS sequence"/>
</dbReference>
<gene>
    <name evidence="2" type="ORF">RCOM_1302620</name>
</gene>
<keyword evidence="3" id="KW-1185">Reference proteome</keyword>
<accession>B9SV87</accession>
<sequence length="244" mass="26481">MPLSPLPPASSPDNSPMSGHCFASLLSGGGSNDFHNEMQKENQEMCSLLAAVTQQELPSNQFFSPANQNRNSGVGVATTGSKFGRRVTKKKTGNYIKDKVNGKLGFALEDLLQETKALTEYGQTSTDNNSMVSQEEKLFISEGFATHWNQLNSLDMCSGFDPKFEVADQLNEMPEDLSKILNNLPSTMQPELYSDSADISNGPSSVVTDDNIGFEMQQIASLFPPADHGRTLGSCSWDNLPGIC</sequence>
<feature type="region of interest" description="Disordered" evidence="1">
    <location>
        <begin position="1"/>
        <end position="20"/>
    </location>
</feature>
<dbReference type="eggNOG" id="KOG0048">
    <property type="taxonomic scope" value="Eukaryota"/>
</dbReference>
<name>B9SV87_RICCO</name>
<evidence type="ECO:0000256" key="1">
    <source>
        <dbReference type="SAM" id="MobiDB-lite"/>
    </source>
</evidence>
<feature type="compositionally biased region" description="Pro residues" evidence="1">
    <location>
        <begin position="1"/>
        <end position="10"/>
    </location>
</feature>
<dbReference type="EMBL" id="EQ974163">
    <property type="protein sequence ID" value="EEF32460.1"/>
    <property type="molecule type" value="Genomic_DNA"/>
</dbReference>
<evidence type="ECO:0000313" key="2">
    <source>
        <dbReference type="EMBL" id="EEF32460.1"/>
    </source>
</evidence>